<evidence type="ECO:0000256" key="3">
    <source>
        <dbReference type="ARBA" id="ARBA00023125"/>
    </source>
</evidence>
<dbReference type="InterPro" id="IPR002100">
    <property type="entry name" value="TF_MADSbox"/>
</dbReference>
<keyword evidence="2" id="KW-0805">Transcription regulation</keyword>
<dbReference type="EMBL" id="JBAMMX010000002">
    <property type="protein sequence ID" value="KAK6945931.1"/>
    <property type="molecule type" value="Genomic_DNA"/>
</dbReference>
<evidence type="ECO:0000313" key="8">
    <source>
        <dbReference type="Proteomes" id="UP001370490"/>
    </source>
</evidence>
<keyword evidence="5" id="KW-0539">Nucleus</keyword>
<keyword evidence="3" id="KW-0238">DNA-binding</keyword>
<proteinExistence type="predicted"/>
<dbReference type="GO" id="GO:0005634">
    <property type="term" value="C:nucleus"/>
    <property type="evidence" value="ECO:0007669"/>
    <property type="project" value="UniProtKB-SubCell"/>
</dbReference>
<evidence type="ECO:0000256" key="1">
    <source>
        <dbReference type="ARBA" id="ARBA00004123"/>
    </source>
</evidence>
<accession>A0AAN8ZQ30</accession>
<dbReference type="SUPFAM" id="SSF55455">
    <property type="entry name" value="SRF-like"/>
    <property type="match status" value="1"/>
</dbReference>
<protein>
    <submittedName>
        <fullName evidence="7">Transcription factor, MADS-box</fullName>
    </submittedName>
</protein>
<dbReference type="InterPro" id="IPR036879">
    <property type="entry name" value="TF_MADSbox_sf"/>
</dbReference>
<dbReference type="PANTHER" id="PTHR11945:SF776">
    <property type="entry name" value="AGAMOUS-LIKE 50-RELATED"/>
    <property type="match status" value="1"/>
</dbReference>
<feature type="domain" description="MADS-box" evidence="6">
    <location>
        <begin position="15"/>
        <end position="65"/>
    </location>
</feature>
<dbReference type="GO" id="GO:0000978">
    <property type="term" value="F:RNA polymerase II cis-regulatory region sequence-specific DNA binding"/>
    <property type="evidence" value="ECO:0007669"/>
    <property type="project" value="TreeGrafter"/>
</dbReference>
<dbReference type="GO" id="GO:0046983">
    <property type="term" value="F:protein dimerization activity"/>
    <property type="evidence" value="ECO:0007669"/>
    <property type="project" value="InterPro"/>
</dbReference>
<comment type="subcellular location">
    <subcellularLocation>
        <location evidence="1">Nucleus</location>
    </subcellularLocation>
</comment>
<evidence type="ECO:0000313" key="7">
    <source>
        <dbReference type="EMBL" id="KAK6945931.1"/>
    </source>
</evidence>
<organism evidence="7 8">
    <name type="scientific">Dillenia turbinata</name>
    <dbReference type="NCBI Taxonomy" id="194707"/>
    <lineage>
        <taxon>Eukaryota</taxon>
        <taxon>Viridiplantae</taxon>
        <taxon>Streptophyta</taxon>
        <taxon>Embryophyta</taxon>
        <taxon>Tracheophyta</taxon>
        <taxon>Spermatophyta</taxon>
        <taxon>Magnoliopsida</taxon>
        <taxon>eudicotyledons</taxon>
        <taxon>Gunneridae</taxon>
        <taxon>Pentapetalae</taxon>
        <taxon>Dilleniales</taxon>
        <taxon>Dilleniaceae</taxon>
        <taxon>Dillenia</taxon>
    </lineage>
</organism>
<dbReference type="Gene3D" id="6.10.140.920">
    <property type="match status" value="1"/>
</dbReference>
<keyword evidence="8" id="KW-1185">Reference proteome</keyword>
<comment type="caution">
    <text evidence="7">The sequence shown here is derived from an EMBL/GenBank/DDBJ whole genome shotgun (WGS) entry which is preliminary data.</text>
</comment>
<name>A0AAN8ZQ30_9MAGN</name>
<dbReference type="GO" id="GO:0000981">
    <property type="term" value="F:DNA-binding transcription factor activity, RNA polymerase II-specific"/>
    <property type="evidence" value="ECO:0007669"/>
    <property type="project" value="TreeGrafter"/>
</dbReference>
<gene>
    <name evidence="7" type="ORF">RJ641_013475</name>
</gene>
<sequence length="203" mass="22618">MAESNNTIGEEDLPMEKPSNLAVTFSRRRTGLFKKASELCVLCGAEVGLVVFSPSQKVYSFGHPSANTVIDRFLAENPTSVDSDSIRFIDFQMEAKLKELNAELHSVLCELESEKKRGEELDQAMKATQMWNWWEAPIEQLNEEQLKVLKTALDGLKKAVRKENEVRVRASNPLRPHATNLGDPGGIHAFSAVDCAFIVPRCA</sequence>
<reference evidence="7 8" key="1">
    <citation type="submission" date="2023-12" db="EMBL/GenBank/DDBJ databases">
        <title>A high-quality genome assembly for Dillenia turbinata (Dilleniales).</title>
        <authorList>
            <person name="Chanderbali A."/>
        </authorList>
    </citation>
    <scope>NUCLEOTIDE SEQUENCE [LARGE SCALE GENOMIC DNA]</scope>
    <source>
        <strain evidence="7">LSX21</strain>
        <tissue evidence="7">Leaf</tissue>
    </source>
</reference>
<dbReference type="PRINTS" id="PR00404">
    <property type="entry name" value="MADSDOMAIN"/>
</dbReference>
<dbReference type="Gene3D" id="3.40.1810.10">
    <property type="entry name" value="Transcription factor, MADS-box"/>
    <property type="match status" value="1"/>
</dbReference>
<evidence type="ECO:0000256" key="4">
    <source>
        <dbReference type="ARBA" id="ARBA00023163"/>
    </source>
</evidence>
<dbReference type="FunFam" id="3.40.1810.10:FF:000006">
    <property type="entry name" value="Agamous-like MADS-box protein AGL62"/>
    <property type="match status" value="1"/>
</dbReference>
<dbReference type="Proteomes" id="UP001370490">
    <property type="component" value="Unassembled WGS sequence"/>
</dbReference>
<evidence type="ECO:0000259" key="6">
    <source>
        <dbReference type="PROSITE" id="PS50066"/>
    </source>
</evidence>
<evidence type="ECO:0000256" key="2">
    <source>
        <dbReference type="ARBA" id="ARBA00023015"/>
    </source>
</evidence>
<dbReference type="SMART" id="SM00432">
    <property type="entry name" value="MADS"/>
    <property type="match status" value="1"/>
</dbReference>
<dbReference type="PANTHER" id="PTHR11945">
    <property type="entry name" value="MADS BOX PROTEIN"/>
    <property type="match status" value="1"/>
</dbReference>
<dbReference type="Pfam" id="PF00319">
    <property type="entry name" value="SRF-TF"/>
    <property type="match status" value="1"/>
</dbReference>
<evidence type="ECO:0000256" key="5">
    <source>
        <dbReference type="ARBA" id="ARBA00023242"/>
    </source>
</evidence>
<keyword evidence="4" id="KW-0804">Transcription</keyword>
<dbReference type="PROSITE" id="PS50066">
    <property type="entry name" value="MADS_BOX_2"/>
    <property type="match status" value="1"/>
</dbReference>
<dbReference type="AlphaFoldDB" id="A0AAN8ZQ30"/>